<accession>A0A316ELZ6</accession>
<organism evidence="1 2">
    <name type="scientific">Actinoplanes xinjiangensis</name>
    <dbReference type="NCBI Taxonomy" id="512350"/>
    <lineage>
        <taxon>Bacteria</taxon>
        <taxon>Bacillati</taxon>
        <taxon>Actinomycetota</taxon>
        <taxon>Actinomycetes</taxon>
        <taxon>Micromonosporales</taxon>
        <taxon>Micromonosporaceae</taxon>
        <taxon>Actinoplanes</taxon>
    </lineage>
</organism>
<keyword evidence="2" id="KW-1185">Reference proteome</keyword>
<evidence type="ECO:0000313" key="2">
    <source>
        <dbReference type="Proteomes" id="UP000245697"/>
    </source>
</evidence>
<proteinExistence type="predicted"/>
<dbReference type="AlphaFoldDB" id="A0A316ELZ6"/>
<evidence type="ECO:0000313" key="1">
    <source>
        <dbReference type="EMBL" id="PWK30440.1"/>
    </source>
</evidence>
<name>A0A316ELZ6_9ACTN</name>
<sequence length="34" mass="3917">NARFLAVLADRLHAARARLAELYAYPDTEPGRYR</sequence>
<comment type="caution">
    <text evidence="1">The sequence shown here is derived from an EMBL/GenBank/DDBJ whole genome shotgun (WGS) entry which is preliminary data.</text>
</comment>
<gene>
    <name evidence="1" type="ORF">BC793_1381</name>
</gene>
<feature type="non-terminal residue" evidence="1">
    <location>
        <position position="1"/>
    </location>
</feature>
<dbReference type="Proteomes" id="UP000245697">
    <property type="component" value="Unassembled WGS sequence"/>
</dbReference>
<reference evidence="1 2" key="1">
    <citation type="submission" date="2018-05" db="EMBL/GenBank/DDBJ databases">
        <title>Genomic Encyclopedia of Archaeal and Bacterial Type Strains, Phase II (KMG-II): from individual species to whole genera.</title>
        <authorList>
            <person name="Goeker M."/>
        </authorList>
    </citation>
    <scope>NUCLEOTIDE SEQUENCE [LARGE SCALE GENOMIC DNA]</scope>
    <source>
        <strain evidence="1 2">DSM 45184</strain>
    </source>
</reference>
<dbReference type="EMBL" id="QGGR01000038">
    <property type="protein sequence ID" value="PWK30440.1"/>
    <property type="molecule type" value="Genomic_DNA"/>
</dbReference>
<protein>
    <submittedName>
        <fullName evidence="1">Uncharacterized protein</fullName>
    </submittedName>
</protein>